<sequence>MSLHVTEKDHILGPAEAPIEIVEYADYQCPYCKKAFYIMQDILKEQGDNIRFVFRNFPLEEVHPYALHAAIAAEAASGQGKFWEMHDILLENQRELDDAHLIEYARIIDMDVEKFKHDFGLESYARKVQDDYTSGEKNGVDSTPTFFVNGRKYEGNWTTAEFPEYLRSLLP</sequence>
<evidence type="ECO:0000256" key="1">
    <source>
        <dbReference type="ARBA" id="ARBA00005791"/>
    </source>
</evidence>
<protein>
    <submittedName>
        <fullName evidence="4">DsbA family protein</fullName>
    </submittedName>
    <submittedName>
        <fullName evidence="3">Thioredoxin domain-containing protein</fullName>
    </submittedName>
</protein>
<evidence type="ECO:0000313" key="4">
    <source>
        <dbReference type="EMBL" id="RDU49376.1"/>
    </source>
</evidence>
<dbReference type="InterPro" id="IPR012336">
    <property type="entry name" value="Thioredoxin-like_fold"/>
</dbReference>
<dbReference type="InterPro" id="IPR013766">
    <property type="entry name" value="Thioredoxin_domain"/>
</dbReference>
<dbReference type="Gene3D" id="3.40.30.10">
    <property type="entry name" value="Glutaredoxin"/>
    <property type="match status" value="1"/>
</dbReference>
<comment type="caution">
    <text evidence="4">The sequence shown here is derived from an EMBL/GenBank/DDBJ whole genome shotgun (WGS) entry which is preliminary data.</text>
</comment>
<dbReference type="PANTHER" id="PTHR13887">
    <property type="entry name" value="GLUTATHIONE S-TRANSFERASE KAPPA"/>
    <property type="match status" value="1"/>
</dbReference>
<proteinExistence type="inferred from homology"/>
<name>A0A3D8HEL3_9BACT</name>
<dbReference type="PANTHER" id="PTHR13887:SF55">
    <property type="entry name" value="SLR0313 PROTEIN"/>
    <property type="match status" value="1"/>
</dbReference>
<evidence type="ECO:0000259" key="2">
    <source>
        <dbReference type="PROSITE" id="PS51352"/>
    </source>
</evidence>
<dbReference type="Proteomes" id="UP000256321">
    <property type="component" value="Unassembled WGS sequence"/>
</dbReference>
<dbReference type="RefSeq" id="WP_115499422.1">
    <property type="nucleotide sequence ID" value="NZ_JACRTI010000018.1"/>
</dbReference>
<evidence type="ECO:0000313" key="3">
    <source>
        <dbReference type="EMBL" id="MBC8601921.1"/>
    </source>
</evidence>
<reference evidence="3 6" key="2">
    <citation type="submission" date="2020-08" db="EMBL/GenBank/DDBJ databases">
        <title>Genome public.</title>
        <authorList>
            <person name="Liu C."/>
            <person name="Sun Q."/>
        </authorList>
    </citation>
    <scope>NUCLEOTIDE SEQUENCE [LARGE SCALE GENOMIC DNA]</scope>
    <source>
        <strain evidence="3 6">426_9</strain>
    </source>
</reference>
<dbReference type="EMBL" id="QREV01000018">
    <property type="protein sequence ID" value="RDU49376.1"/>
    <property type="molecule type" value="Genomic_DNA"/>
</dbReference>
<dbReference type="PROSITE" id="PS51352">
    <property type="entry name" value="THIOREDOXIN_2"/>
    <property type="match status" value="1"/>
</dbReference>
<keyword evidence="6" id="KW-1185">Reference proteome</keyword>
<dbReference type="EMBL" id="JACRTI010000018">
    <property type="protein sequence ID" value="MBC8601921.1"/>
    <property type="molecule type" value="Genomic_DNA"/>
</dbReference>
<evidence type="ECO:0000313" key="6">
    <source>
        <dbReference type="Proteomes" id="UP000629596"/>
    </source>
</evidence>
<dbReference type="AlphaFoldDB" id="A0A3D8HEL3"/>
<dbReference type="InterPro" id="IPR036249">
    <property type="entry name" value="Thioredoxin-like_sf"/>
</dbReference>
<comment type="similarity">
    <text evidence="1">Belongs to the thioredoxin family. DsbA subfamily.</text>
</comment>
<reference evidence="4 5" key="1">
    <citation type="submission" date="2018-07" db="EMBL/GenBank/DDBJ databases">
        <title>Parabacteroides acidifaciens nov. sp., isolated from human feces.</title>
        <authorList>
            <person name="Wang Y.J."/>
        </authorList>
    </citation>
    <scope>NUCLEOTIDE SEQUENCE [LARGE SCALE GENOMIC DNA]</scope>
    <source>
        <strain evidence="4 5">426-9</strain>
    </source>
</reference>
<accession>A0A3D8HEL3</accession>
<dbReference type="SUPFAM" id="SSF52833">
    <property type="entry name" value="Thioredoxin-like"/>
    <property type="match status" value="1"/>
</dbReference>
<organism evidence="4 5">
    <name type="scientific">Parabacteroides acidifaciens</name>
    <dbReference type="NCBI Taxonomy" id="2290935"/>
    <lineage>
        <taxon>Bacteria</taxon>
        <taxon>Pseudomonadati</taxon>
        <taxon>Bacteroidota</taxon>
        <taxon>Bacteroidia</taxon>
        <taxon>Bacteroidales</taxon>
        <taxon>Tannerellaceae</taxon>
        <taxon>Parabacteroides</taxon>
    </lineage>
</organism>
<dbReference type="Proteomes" id="UP000629596">
    <property type="component" value="Unassembled WGS sequence"/>
</dbReference>
<dbReference type="Pfam" id="PF13462">
    <property type="entry name" value="Thioredoxin_4"/>
    <property type="match status" value="1"/>
</dbReference>
<gene>
    <name evidence="4" type="ORF">DWU89_09575</name>
    <name evidence="3" type="ORF">H8784_09350</name>
</gene>
<feature type="domain" description="Thioredoxin" evidence="2">
    <location>
        <begin position="1"/>
        <end position="171"/>
    </location>
</feature>
<evidence type="ECO:0000313" key="5">
    <source>
        <dbReference type="Proteomes" id="UP000256321"/>
    </source>
</evidence>